<evidence type="ECO:0000313" key="2">
    <source>
        <dbReference type="EMBL" id="MBB6049205.1"/>
    </source>
</evidence>
<keyword evidence="3" id="KW-1185">Reference proteome</keyword>
<protein>
    <submittedName>
        <fullName evidence="2">Uncharacterized protein</fullName>
    </submittedName>
</protein>
<dbReference type="RefSeq" id="WP_184192820.1">
    <property type="nucleotide sequence ID" value="NZ_JACHGW010000001.1"/>
</dbReference>
<feature type="transmembrane region" description="Helical" evidence="1">
    <location>
        <begin position="85"/>
        <end position="106"/>
    </location>
</feature>
<dbReference type="AlphaFoldDB" id="A0A7W9SM81"/>
<accession>A0A7W9SM81</accession>
<proteinExistence type="predicted"/>
<keyword evidence="1" id="KW-0472">Membrane</keyword>
<evidence type="ECO:0000313" key="3">
    <source>
        <dbReference type="Proteomes" id="UP000520814"/>
    </source>
</evidence>
<dbReference type="Proteomes" id="UP000520814">
    <property type="component" value="Unassembled WGS sequence"/>
</dbReference>
<feature type="transmembrane region" description="Helical" evidence="1">
    <location>
        <begin position="57"/>
        <end position="79"/>
    </location>
</feature>
<organism evidence="2 3">
    <name type="scientific">Armatimonas rosea</name>
    <dbReference type="NCBI Taxonomy" id="685828"/>
    <lineage>
        <taxon>Bacteria</taxon>
        <taxon>Bacillati</taxon>
        <taxon>Armatimonadota</taxon>
        <taxon>Armatimonadia</taxon>
        <taxon>Armatimonadales</taxon>
        <taxon>Armatimonadaceae</taxon>
        <taxon>Armatimonas</taxon>
    </lineage>
</organism>
<dbReference type="EMBL" id="JACHGW010000001">
    <property type="protein sequence ID" value="MBB6049205.1"/>
    <property type="molecule type" value="Genomic_DNA"/>
</dbReference>
<keyword evidence="1" id="KW-1133">Transmembrane helix</keyword>
<name>A0A7W9SM81_ARMRO</name>
<sequence>MFQAQAVAPEIRVVARTLAKEAGVEEALRLVEGLPDKDALELLIAGSQVHLNRTSTILLLLCLILSPLAMLALILFQVLHLLVPQMIVTTIVLITILPCLLAVILTQRSLRPRAARNGEEAIARYAAQVQQIDTVEILLALSQQDTASEQTRLACWKALSSLLPRIPDEQARALSFESRSYLFTLVSGHNPSFPSLSSNEKIHVMIVLAAHKDTTTKEFIADQLVRPALKAAAQSILEDWET</sequence>
<gene>
    <name evidence="2" type="ORF">HNQ39_000967</name>
</gene>
<comment type="caution">
    <text evidence="2">The sequence shown here is derived from an EMBL/GenBank/DDBJ whole genome shotgun (WGS) entry which is preliminary data.</text>
</comment>
<evidence type="ECO:0000256" key="1">
    <source>
        <dbReference type="SAM" id="Phobius"/>
    </source>
</evidence>
<reference evidence="2 3" key="1">
    <citation type="submission" date="2020-08" db="EMBL/GenBank/DDBJ databases">
        <title>Genomic Encyclopedia of Type Strains, Phase IV (KMG-IV): sequencing the most valuable type-strain genomes for metagenomic binning, comparative biology and taxonomic classification.</title>
        <authorList>
            <person name="Goeker M."/>
        </authorList>
    </citation>
    <scope>NUCLEOTIDE SEQUENCE [LARGE SCALE GENOMIC DNA]</scope>
    <source>
        <strain evidence="2 3">DSM 23562</strain>
    </source>
</reference>
<keyword evidence="1" id="KW-0812">Transmembrane</keyword>